<gene>
    <name evidence="2" type="ORF">PGT21_012770</name>
    <name evidence="3" type="ORF">PGTUg99_030749</name>
</gene>
<proteinExistence type="predicted"/>
<evidence type="ECO:0000313" key="4">
    <source>
        <dbReference type="Proteomes" id="UP000324748"/>
    </source>
</evidence>
<evidence type="ECO:0000313" key="3">
    <source>
        <dbReference type="EMBL" id="KAA1089940.1"/>
    </source>
</evidence>
<dbReference type="Proteomes" id="UP000324748">
    <property type="component" value="Unassembled WGS sequence"/>
</dbReference>
<dbReference type="EMBL" id="VSWC01000171">
    <property type="protein sequence ID" value="KAA1070462.1"/>
    <property type="molecule type" value="Genomic_DNA"/>
</dbReference>
<dbReference type="Proteomes" id="UP000325313">
    <property type="component" value="Unassembled WGS sequence"/>
</dbReference>
<dbReference type="PANTHER" id="PTHR33129">
    <property type="entry name" value="PROTEIN KINASE DOMAIN-CONTAINING PROTEIN-RELATED"/>
    <property type="match status" value="1"/>
</dbReference>
<dbReference type="InterPro" id="IPR052980">
    <property type="entry name" value="Crinkler_effector"/>
</dbReference>
<evidence type="ECO:0000313" key="2">
    <source>
        <dbReference type="EMBL" id="KAA1070462.1"/>
    </source>
</evidence>
<organism evidence="3 5">
    <name type="scientific">Puccinia graminis f. sp. tritici</name>
    <dbReference type="NCBI Taxonomy" id="56615"/>
    <lineage>
        <taxon>Eukaryota</taxon>
        <taxon>Fungi</taxon>
        <taxon>Dikarya</taxon>
        <taxon>Basidiomycota</taxon>
        <taxon>Pucciniomycotina</taxon>
        <taxon>Pucciniomycetes</taxon>
        <taxon>Pucciniales</taxon>
        <taxon>Pucciniaceae</taxon>
        <taxon>Puccinia</taxon>
    </lineage>
</organism>
<sequence>MWITARKGQTVVWKLFRIGQDPARIYLVTSDGVERVVDPWTPAVINALAKSDTVYIVDGQAPTVVKAWTLLLTSPKRKHYQKYLTKRARLLYMPPWSYEELKNCKSILYPDEETLPTSLMARLFEWYGGVPRYVLELASFQFKALGGNEDAVFKPLVAELTQAINRGGGVIGFIKAHQNQTCEAKNSHCVLHICCHPNGKLKQLHLEWASCRVEGVVAEQVAKELHTDLEDFLHIAFNCGNLRGLLYEPYAIKVLQGGGSFQVRQLCKGNRSNTQNIKVLFPAAKCDGFRETSSNQASGPQQGSSRAGGDKSEPSDPRLYFVVPSDIYLTFTYQQYHTKDGEK</sequence>
<evidence type="ECO:0000256" key="1">
    <source>
        <dbReference type="SAM" id="MobiDB-lite"/>
    </source>
</evidence>
<dbReference type="EMBL" id="VDEP01000404">
    <property type="protein sequence ID" value="KAA1089940.1"/>
    <property type="molecule type" value="Genomic_DNA"/>
</dbReference>
<feature type="compositionally biased region" description="Polar residues" evidence="1">
    <location>
        <begin position="291"/>
        <end position="305"/>
    </location>
</feature>
<protein>
    <submittedName>
        <fullName evidence="3">Uncharacterized protein</fullName>
    </submittedName>
</protein>
<evidence type="ECO:0000313" key="5">
    <source>
        <dbReference type="Proteomes" id="UP000325313"/>
    </source>
</evidence>
<dbReference type="OrthoDB" id="2340858at2759"/>
<dbReference type="AlphaFoldDB" id="A0A5B0NPC6"/>
<name>A0A5B0NPC6_PUCGR</name>
<accession>A0A5B0NPC6</accession>
<dbReference type="PANTHER" id="PTHR33129:SF1">
    <property type="entry name" value="ATP-BINDING PROTEIN"/>
    <property type="match status" value="1"/>
</dbReference>
<comment type="caution">
    <text evidence="3">The sequence shown here is derived from an EMBL/GenBank/DDBJ whole genome shotgun (WGS) entry which is preliminary data.</text>
</comment>
<keyword evidence="4" id="KW-1185">Reference proteome</keyword>
<feature type="region of interest" description="Disordered" evidence="1">
    <location>
        <begin position="290"/>
        <end position="318"/>
    </location>
</feature>
<reference evidence="4 5" key="1">
    <citation type="submission" date="2019-05" db="EMBL/GenBank/DDBJ databases">
        <title>Emergence of the Ug99 lineage of the wheat stem rust pathogen through somatic hybridization.</title>
        <authorList>
            <person name="Li F."/>
            <person name="Upadhyaya N.M."/>
            <person name="Sperschneider J."/>
            <person name="Matny O."/>
            <person name="Nguyen-Phuc H."/>
            <person name="Mago R."/>
            <person name="Raley C."/>
            <person name="Miller M.E."/>
            <person name="Silverstein K.A.T."/>
            <person name="Henningsen E."/>
            <person name="Hirsch C.D."/>
            <person name="Visser B."/>
            <person name="Pretorius Z.A."/>
            <person name="Steffenson B.J."/>
            <person name="Schwessinger B."/>
            <person name="Dodds P.N."/>
            <person name="Figueroa M."/>
        </authorList>
    </citation>
    <scope>NUCLEOTIDE SEQUENCE [LARGE SCALE GENOMIC DNA]</scope>
    <source>
        <strain evidence="2">21-0</strain>
        <strain evidence="3 5">Ug99</strain>
    </source>
</reference>